<protein>
    <submittedName>
        <fullName evidence="3">Uncharacterized protein</fullName>
    </submittedName>
</protein>
<feature type="compositionally biased region" description="Basic and acidic residues" evidence="2">
    <location>
        <begin position="287"/>
        <end position="298"/>
    </location>
</feature>
<feature type="compositionally biased region" description="Polar residues" evidence="2">
    <location>
        <begin position="256"/>
        <end position="273"/>
    </location>
</feature>
<feature type="compositionally biased region" description="Polar residues" evidence="2">
    <location>
        <begin position="210"/>
        <end position="221"/>
    </location>
</feature>
<dbReference type="Proteomes" id="UP000077051">
    <property type="component" value="Unassembled WGS sequence"/>
</dbReference>
<feature type="region of interest" description="Disordered" evidence="2">
    <location>
        <begin position="67"/>
        <end position="115"/>
    </location>
</feature>
<organism evidence="3 4">
    <name type="scientific">Mucor lusitanicus CBS 277.49</name>
    <dbReference type="NCBI Taxonomy" id="747725"/>
    <lineage>
        <taxon>Eukaryota</taxon>
        <taxon>Fungi</taxon>
        <taxon>Fungi incertae sedis</taxon>
        <taxon>Mucoromycota</taxon>
        <taxon>Mucoromycotina</taxon>
        <taxon>Mucoromycetes</taxon>
        <taxon>Mucorales</taxon>
        <taxon>Mucorineae</taxon>
        <taxon>Mucoraceae</taxon>
        <taxon>Mucor</taxon>
    </lineage>
</organism>
<gene>
    <name evidence="3" type="ORF">MUCCIDRAFT_188676</name>
</gene>
<feature type="coiled-coil region" evidence="1">
    <location>
        <begin position="130"/>
        <end position="160"/>
    </location>
</feature>
<sequence length="298" mass="33769">MPHPAVLAAIVVGGVAALGLAIYKQLQEQESYYHYQQQQSHSSRQQHRNMFRHSNDFELDQDFMAEEDDKEHDPHHLHHDTTQLRSRRPYSSEHQDEEATSHNEKKSATASLDQDQFELAELESSIAERKRRLMAEQAFLDREEENLRNRRLELQREEQGFYQAAASSPNEETGSSVSAVDVLDPFANHFAYNGNDDSDDDSYYQHGHGNASSSGENTAILISSKREESDSGSVHESDHSNHMYASNLQFPDASQVIVTDSETGTSVNSSRAVSDSEESWDAVSENEWTRHTDSESEH</sequence>
<evidence type="ECO:0000313" key="4">
    <source>
        <dbReference type="Proteomes" id="UP000077051"/>
    </source>
</evidence>
<evidence type="ECO:0000313" key="3">
    <source>
        <dbReference type="EMBL" id="OAD06767.1"/>
    </source>
</evidence>
<evidence type="ECO:0000256" key="1">
    <source>
        <dbReference type="SAM" id="Coils"/>
    </source>
</evidence>
<comment type="caution">
    <text evidence="3">The sequence shown here is derived from an EMBL/GenBank/DDBJ whole genome shotgun (WGS) entry which is preliminary data.</text>
</comment>
<name>A0A168NUQ3_MUCCL</name>
<dbReference type="OrthoDB" id="2284433at2759"/>
<keyword evidence="1" id="KW-0175">Coiled coil</keyword>
<feature type="compositionally biased region" description="Basic and acidic residues" evidence="2">
    <location>
        <begin position="224"/>
        <end position="241"/>
    </location>
</feature>
<feature type="region of interest" description="Disordered" evidence="2">
    <location>
        <begin position="191"/>
        <end position="298"/>
    </location>
</feature>
<feature type="compositionally biased region" description="Basic and acidic residues" evidence="2">
    <location>
        <begin position="90"/>
        <end position="107"/>
    </location>
</feature>
<feature type="compositionally biased region" description="Basic and acidic residues" evidence="2">
    <location>
        <begin position="71"/>
        <end position="82"/>
    </location>
</feature>
<accession>A0A168NUQ3</accession>
<dbReference type="EMBL" id="AMYB01000002">
    <property type="protein sequence ID" value="OAD06767.1"/>
    <property type="molecule type" value="Genomic_DNA"/>
</dbReference>
<dbReference type="VEuPathDB" id="FungiDB:MUCCIDRAFT_188676"/>
<dbReference type="AlphaFoldDB" id="A0A168NUQ3"/>
<keyword evidence="4" id="KW-1185">Reference proteome</keyword>
<evidence type="ECO:0000256" key="2">
    <source>
        <dbReference type="SAM" id="MobiDB-lite"/>
    </source>
</evidence>
<reference evidence="3 4" key="1">
    <citation type="submission" date="2015-06" db="EMBL/GenBank/DDBJ databases">
        <title>Expansion of signal transduction pathways in fungi by whole-genome duplication.</title>
        <authorList>
            <consortium name="DOE Joint Genome Institute"/>
            <person name="Corrochano L.M."/>
            <person name="Kuo A."/>
            <person name="Marcet-Houben M."/>
            <person name="Polaino S."/>
            <person name="Salamov A."/>
            <person name="Villalobos J.M."/>
            <person name="Alvarez M.I."/>
            <person name="Avalos J."/>
            <person name="Benito E.P."/>
            <person name="Benoit I."/>
            <person name="Burger G."/>
            <person name="Camino L.P."/>
            <person name="Canovas D."/>
            <person name="Cerda-Olmedo E."/>
            <person name="Cheng J.-F."/>
            <person name="Dominguez A."/>
            <person name="Elias M."/>
            <person name="Eslava A.P."/>
            <person name="Glaser F."/>
            <person name="Grimwood J."/>
            <person name="Gutierrez G."/>
            <person name="Heitman J."/>
            <person name="Henrissat B."/>
            <person name="Iturriaga E.A."/>
            <person name="Lang B.F."/>
            <person name="Lavin J.L."/>
            <person name="Lee S."/>
            <person name="Li W."/>
            <person name="Lindquist E."/>
            <person name="Lopez-Garcia S."/>
            <person name="Luque E.M."/>
            <person name="Marcos A.T."/>
            <person name="Martin J."/>
            <person name="Mccluskey K."/>
            <person name="Medina H.R."/>
            <person name="Miralles-Duran A."/>
            <person name="Miyazaki A."/>
            <person name="Munoz-Torres E."/>
            <person name="Oguiza J.A."/>
            <person name="Ohm R."/>
            <person name="Olmedo M."/>
            <person name="Orejas M."/>
            <person name="Ortiz-Castellanos L."/>
            <person name="Pisabarro A.G."/>
            <person name="Rodriguez-Romero J."/>
            <person name="Ruiz-Herrera J."/>
            <person name="Ruiz-Vazquez R."/>
            <person name="Sanz C."/>
            <person name="Schackwitz W."/>
            <person name="Schmutz J."/>
            <person name="Shahriari M."/>
            <person name="Shelest E."/>
            <person name="Silva-Franco F."/>
            <person name="Soanes D."/>
            <person name="Syed K."/>
            <person name="Tagua V.G."/>
            <person name="Talbot N.J."/>
            <person name="Thon M."/>
            <person name="De Vries R.P."/>
            <person name="Wiebenga A."/>
            <person name="Yadav J.S."/>
            <person name="Braun E.L."/>
            <person name="Baker S."/>
            <person name="Garre V."/>
            <person name="Horwitz B."/>
            <person name="Torres-Martinez S."/>
            <person name="Idnurm A."/>
            <person name="Herrera-Estrella A."/>
            <person name="Gabaldon T."/>
            <person name="Grigoriev I.V."/>
        </authorList>
    </citation>
    <scope>NUCLEOTIDE SEQUENCE [LARGE SCALE GENOMIC DNA]</scope>
    <source>
        <strain evidence="3 4">CBS 277.49</strain>
    </source>
</reference>
<proteinExistence type="predicted"/>